<feature type="compositionally biased region" description="Acidic residues" evidence="1">
    <location>
        <begin position="312"/>
        <end position="324"/>
    </location>
</feature>
<feature type="compositionally biased region" description="Basic and acidic residues" evidence="1">
    <location>
        <begin position="300"/>
        <end position="311"/>
    </location>
</feature>
<dbReference type="HOGENOM" id="CLU_769682_0_0_1"/>
<accession>A0A0C3ADK8</accession>
<keyword evidence="3" id="KW-1185">Reference proteome</keyword>
<dbReference type="AlphaFoldDB" id="A0A0C3ADK8"/>
<protein>
    <submittedName>
        <fullName evidence="2">Uncharacterized protein</fullName>
    </submittedName>
</protein>
<dbReference type="InParanoid" id="A0A0C3ADK8"/>
<organism evidence="2 3">
    <name type="scientific">Piloderma croceum (strain F 1598)</name>
    <dbReference type="NCBI Taxonomy" id="765440"/>
    <lineage>
        <taxon>Eukaryota</taxon>
        <taxon>Fungi</taxon>
        <taxon>Dikarya</taxon>
        <taxon>Basidiomycota</taxon>
        <taxon>Agaricomycotina</taxon>
        <taxon>Agaricomycetes</taxon>
        <taxon>Agaricomycetidae</taxon>
        <taxon>Atheliales</taxon>
        <taxon>Atheliaceae</taxon>
        <taxon>Piloderma</taxon>
    </lineage>
</organism>
<dbReference type="EMBL" id="KN833194">
    <property type="protein sequence ID" value="KIM71888.1"/>
    <property type="molecule type" value="Genomic_DNA"/>
</dbReference>
<feature type="compositionally biased region" description="Low complexity" evidence="1">
    <location>
        <begin position="54"/>
        <end position="63"/>
    </location>
</feature>
<feature type="compositionally biased region" description="Basic residues" evidence="1">
    <location>
        <begin position="1"/>
        <end position="12"/>
    </location>
</feature>
<feature type="region of interest" description="Disordered" evidence="1">
    <location>
        <begin position="1"/>
        <end position="141"/>
    </location>
</feature>
<dbReference type="Proteomes" id="UP000054166">
    <property type="component" value="Unassembled WGS sequence"/>
</dbReference>
<reference evidence="3" key="2">
    <citation type="submission" date="2015-01" db="EMBL/GenBank/DDBJ databases">
        <title>Evolutionary Origins and Diversification of the Mycorrhizal Mutualists.</title>
        <authorList>
            <consortium name="DOE Joint Genome Institute"/>
            <consortium name="Mycorrhizal Genomics Consortium"/>
            <person name="Kohler A."/>
            <person name="Kuo A."/>
            <person name="Nagy L.G."/>
            <person name="Floudas D."/>
            <person name="Copeland A."/>
            <person name="Barry K.W."/>
            <person name="Cichocki N."/>
            <person name="Veneault-Fourrey C."/>
            <person name="LaButti K."/>
            <person name="Lindquist E.A."/>
            <person name="Lipzen A."/>
            <person name="Lundell T."/>
            <person name="Morin E."/>
            <person name="Murat C."/>
            <person name="Riley R."/>
            <person name="Ohm R."/>
            <person name="Sun H."/>
            <person name="Tunlid A."/>
            <person name="Henrissat B."/>
            <person name="Grigoriev I.V."/>
            <person name="Hibbett D.S."/>
            <person name="Martin F."/>
        </authorList>
    </citation>
    <scope>NUCLEOTIDE SEQUENCE [LARGE SCALE GENOMIC DNA]</scope>
    <source>
        <strain evidence="3">F 1598</strain>
    </source>
</reference>
<feature type="compositionally biased region" description="Basic and acidic residues" evidence="1">
    <location>
        <begin position="332"/>
        <end position="342"/>
    </location>
</feature>
<evidence type="ECO:0000313" key="3">
    <source>
        <dbReference type="Proteomes" id="UP000054166"/>
    </source>
</evidence>
<name>A0A0C3ADK8_PILCF</name>
<sequence>MTSQHQKSKKQTTKNGNARVLVAKKIQVVDAARERKKKVAMHTIRGSGSKAAIGDDTSTDSSGPSKPCRRSSRLNGTPAMTEPPVQSKRNKDADAAVVSRKVLPHSFTPLHEEADAQDSSEEVQDLRQQLQEERRQSSHTSVIAIDLHSYTEPDKNRLLRHAAEKQTSKTLEKIAKPNGSVGSAGFSLIAEMKLDKNKPKEKALYNDILASVCALAIGAGIDFGRRYKDQSITKLSKLMVAAREAEPYLARFEDDWATGQIVRQYINGKRKYENTKASGAMRAGMTRKGTIPTGPIMRPISDDNMRMSLEDRDGDSEEAEEEEWGGVYGFNNRDHEMDKEFEGNGEEEGSTPDGVDNDNC</sequence>
<proteinExistence type="predicted"/>
<dbReference type="OrthoDB" id="2755069at2759"/>
<feature type="compositionally biased region" description="Acidic residues" evidence="1">
    <location>
        <begin position="343"/>
        <end position="360"/>
    </location>
</feature>
<dbReference type="STRING" id="765440.A0A0C3ADK8"/>
<gene>
    <name evidence="2" type="ORF">PILCRDRAFT_16637</name>
</gene>
<evidence type="ECO:0000256" key="1">
    <source>
        <dbReference type="SAM" id="MobiDB-lite"/>
    </source>
</evidence>
<reference evidence="2 3" key="1">
    <citation type="submission" date="2014-04" db="EMBL/GenBank/DDBJ databases">
        <authorList>
            <consortium name="DOE Joint Genome Institute"/>
            <person name="Kuo A."/>
            <person name="Tarkka M."/>
            <person name="Buscot F."/>
            <person name="Kohler A."/>
            <person name="Nagy L.G."/>
            <person name="Floudas D."/>
            <person name="Copeland A."/>
            <person name="Barry K.W."/>
            <person name="Cichocki N."/>
            <person name="Veneault-Fourrey C."/>
            <person name="LaButti K."/>
            <person name="Lindquist E.A."/>
            <person name="Lipzen A."/>
            <person name="Lundell T."/>
            <person name="Morin E."/>
            <person name="Murat C."/>
            <person name="Sun H."/>
            <person name="Tunlid A."/>
            <person name="Henrissat B."/>
            <person name="Grigoriev I.V."/>
            <person name="Hibbett D.S."/>
            <person name="Martin F."/>
            <person name="Nordberg H.P."/>
            <person name="Cantor M.N."/>
            <person name="Hua S.X."/>
        </authorList>
    </citation>
    <scope>NUCLEOTIDE SEQUENCE [LARGE SCALE GENOMIC DNA]</scope>
    <source>
        <strain evidence="2 3">F 1598</strain>
    </source>
</reference>
<evidence type="ECO:0000313" key="2">
    <source>
        <dbReference type="EMBL" id="KIM71888.1"/>
    </source>
</evidence>
<feature type="region of interest" description="Disordered" evidence="1">
    <location>
        <begin position="279"/>
        <end position="360"/>
    </location>
</feature>